<reference evidence="2 3" key="1">
    <citation type="submission" date="2016-09" db="EMBL/GenBank/DDBJ databases">
        <title>Photobacterium proteolyticum sp. nov. a protease producing bacterium isolated from ocean sediments of Laizhou Bay.</title>
        <authorList>
            <person name="Li Y."/>
        </authorList>
    </citation>
    <scope>NUCLEOTIDE SEQUENCE [LARGE SCALE GENOMIC DNA]</scope>
    <source>
        <strain evidence="2 3">13-12</strain>
    </source>
</reference>
<dbReference type="STRING" id="1903952.BIT28_02070"/>
<dbReference type="EMBL" id="MJIL01000051">
    <property type="protein sequence ID" value="OLQ79147.1"/>
    <property type="molecule type" value="Genomic_DNA"/>
</dbReference>
<organism evidence="2 3">
    <name type="scientific">Photobacterium proteolyticum</name>
    <dbReference type="NCBI Taxonomy" id="1903952"/>
    <lineage>
        <taxon>Bacteria</taxon>
        <taxon>Pseudomonadati</taxon>
        <taxon>Pseudomonadota</taxon>
        <taxon>Gammaproteobacteria</taxon>
        <taxon>Vibrionales</taxon>
        <taxon>Vibrionaceae</taxon>
        <taxon>Photobacterium</taxon>
    </lineage>
</organism>
<comment type="caution">
    <text evidence="2">The sequence shown here is derived from an EMBL/GenBank/DDBJ whole genome shotgun (WGS) entry which is preliminary data.</text>
</comment>
<dbReference type="SUPFAM" id="SSF101801">
    <property type="entry name" value="Surface presentation of antigens (SPOA)"/>
    <property type="match status" value="1"/>
</dbReference>
<dbReference type="OrthoDB" id="5813272at2"/>
<evidence type="ECO:0000313" key="2">
    <source>
        <dbReference type="EMBL" id="OLQ79147.1"/>
    </source>
</evidence>
<dbReference type="Gene3D" id="2.30.330.10">
    <property type="entry name" value="SpoA-like"/>
    <property type="match status" value="1"/>
</dbReference>
<feature type="domain" description="Flagellar motor switch protein FliN-like C-terminal" evidence="1">
    <location>
        <begin position="202"/>
        <end position="265"/>
    </location>
</feature>
<dbReference type="AlphaFoldDB" id="A0A1Q9GVF2"/>
<evidence type="ECO:0000259" key="1">
    <source>
        <dbReference type="Pfam" id="PF01052"/>
    </source>
</evidence>
<gene>
    <name evidence="2" type="ORF">BIT28_02070</name>
</gene>
<sequence>MKLTEMESHKKCPTLNVELLGKPIHSIRDELNTILDQASSSLCLKLQRWISSVDISLEYKGIELHKCNNQPHAHMASTFSHQHQGLLRASIAQNILLNLSDHFYAAAIHRQVDAACTVTSSDSRLQQRMGQLVASYIAPENMWQSTEASFSDEIGLQATFIIKHGNTSGELLIELDAILIQTLIDELVVDSQEPIQAKFADALSRTPVKMNAVLCRKKMPLDQVLNLQPNDIINIDLLSNVPVSIGQEHLFNGRVAEQNNQLVLILKDLKD</sequence>
<protein>
    <recommendedName>
        <fullName evidence="1">Flagellar motor switch protein FliN-like C-terminal domain-containing protein</fullName>
    </recommendedName>
</protein>
<accession>A0A1Q9GVF2</accession>
<dbReference type="Pfam" id="PF01052">
    <property type="entry name" value="FliMN_C"/>
    <property type="match status" value="1"/>
</dbReference>
<dbReference type="InterPro" id="IPR036429">
    <property type="entry name" value="SpoA-like_sf"/>
</dbReference>
<proteinExistence type="predicted"/>
<dbReference type="InterPro" id="IPR001543">
    <property type="entry name" value="FliN-like_C"/>
</dbReference>
<keyword evidence="3" id="KW-1185">Reference proteome</keyword>
<dbReference type="RefSeq" id="WP_075762816.1">
    <property type="nucleotide sequence ID" value="NZ_MJIL01000051.1"/>
</dbReference>
<name>A0A1Q9GVF2_9GAMM</name>
<evidence type="ECO:0000313" key="3">
    <source>
        <dbReference type="Proteomes" id="UP000186905"/>
    </source>
</evidence>
<dbReference type="Proteomes" id="UP000186905">
    <property type="component" value="Unassembled WGS sequence"/>
</dbReference>